<dbReference type="Gene3D" id="3.90.79.10">
    <property type="entry name" value="Nucleoside Triphosphate Pyrophosphohydrolase"/>
    <property type="match status" value="1"/>
</dbReference>
<dbReference type="STRING" id="27349.A0A0L6VUY2"/>
<dbReference type="PANTHER" id="PTHR12992:SF45">
    <property type="entry name" value="NUDIX HYDROLASE DOMAIN-CONTAINING PROTEIN"/>
    <property type="match status" value="1"/>
</dbReference>
<dbReference type="InterPro" id="IPR000086">
    <property type="entry name" value="NUDIX_hydrolase_dom"/>
</dbReference>
<evidence type="ECO:0000313" key="3">
    <source>
        <dbReference type="Proteomes" id="UP000037035"/>
    </source>
</evidence>
<organism evidence="2 3">
    <name type="scientific">Puccinia sorghi</name>
    <dbReference type="NCBI Taxonomy" id="27349"/>
    <lineage>
        <taxon>Eukaryota</taxon>
        <taxon>Fungi</taxon>
        <taxon>Dikarya</taxon>
        <taxon>Basidiomycota</taxon>
        <taxon>Pucciniomycotina</taxon>
        <taxon>Pucciniomycetes</taxon>
        <taxon>Pucciniales</taxon>
        <taxon>Pucciniaceae</taxon>
        <taxon>Puccinia</taxon>
    </lineage>
</organism>
<dbReference type="Proteomes" id="UP000037035">
    <property type="component" value="Unassembled WGS sequence"/>
</dbReference>
<protein>
    <recommendedName>
        <fullName evidence="1">Nudix hydrolase domain-containing protein</fullName>
    </recommendedName>
</protein>
<evidence type="ECO:0000259" key="1">
    <source>
        <dbReference type="PROSITE" id="PS51462"/>
    </source>
</evidence>
<dbReference type="VEuPathDB" id="FungiDB:VP01_1026g3"/>
<dbReference type="PANTHER" id="PTHR12992">
    <property type="entry name" value="NUDIX HYDROLASE"/>
    <property type="match status" value="1"/>
</dbReference>
<dbReference type="InterPro" id="IPR015797">
    <property type="entry name" value="NUDIX_hydrolase-like_dom_sf"/>
</dbReference>
<keyword evidence="3" id="KW-1185">Reference proteome</keyword>
<reference evidence="2 3" key="1">
    <citation type="submission" date="2015-08" db="EMBL/GenBank/DDBJ databases">
        <title>Next Generation Sequencing and Analysis of the Genome of Puccinia sorghi L Schw, the Causal Agent of Maize Common Rust.</title>
        <authorList>
            <person name="Rochi L."/>
            <person name="Burguener G."/>
            <person name="Darino M."/>
            <person name="Turjanski A."/>
            <person name="Kreff E."/>
            <person name="Dieguez M.J."/>
            <person name="Sacco F."/>
        </authorList>
    </citation>
    <scope>NUCLEOTIDE SEQUENCE [LARGE SCALE GENOMIC DNA]</scope>
    <source>
        <strain evidence="2 3">RO10H11247</strain>
    </source>
</reference>
<evidence type="ECO:0000313" key="2">
    <source>
        <dbReference type="EMBL" id="KNZ64459.1"/>
    </source>
</evidence>
<gene>
    <name evidence="2" type="ORF">VP01_1026g3</name>
</gene>
<dbReference type="EMBL" id="LAVV01000299">
    <property type="protein sequence ID" value="KNZ64459.1"/>
    <property type="molecule type" value="Genomic_DNA"/>
</dbReference>
<sequence length="242" mass="27404">MVGLFASRHGHLNILLTRRSKTMRTYAGETALPGGKMEPQDVSIEETARREAYEECGITRNRHKVRKLATLAPFLTRGNLIVTPVVFFIADQTLIPRLNAKEVDVIFSHPLPRFLTGPFSRSYEIPWFSTNVPYRMFEFPSKHSPIVGFTADVLIEVAVLGYGREPDYERKAEGQLSMREIITIALREASEFQSDEQAHRVAKHDLLEDGPRGTLARLLHALSRPSITWSFSSLGKLFLPKL</sequence>
<proteinExistence type="predicted"/>
<dbReference type="AlphaFoldDB" id="A0A0L6VUY2"/>
<dbReference type="PROSITE" id="PS51462">
    <property type="entry name" value="NUDIX"/>
    <property type="match status" value="1"/>
</dbReference>
<comment type="caution">
    <text evidence="2">The sequence shown here is derived from an EMBL/GenBank/DDBJ whole genome shotgun (WGS) entry which is preliminary data.</text>
</comment>
<accession>A0A0L6VUY2</accession>
<dbReference type="InterPro" id="IPR045121">
    <property type="entry name" value="CoAse"/>
</dbReference>
<dbReference type="GO" id="GO:0015938">
    <property type="term" value="P:coenzyme A catabolic process"/>
    <property type="evidence" value="ECO:0007669"/>
    <property type="project" value="TreeGrafter"/>
</dbReference>
<dbReference type="CDD" id="cd03426">
    <property type="entry name" value="NUDIX_CoAse_Nudt7"/>
    <property type="match status" value="1"/>
</dbReference>
<dbReference type="SUPFAM" id="SSF55811">
    <property type="entry name" value="Nudix"/>
    <property type="match status" value="1"/>
</dbReference>
<name>A0A0L6VUY2_9BASI</name>
<dbReference type="OrthoDB" id="10260614at2759"/>
<dbReference type="GO" id="GO:0010945">
    <property type="term" value="F:coenzyme A diphosphatase activity"/>
    <property type="evidence" value="ECO:0007669"/>
    <property type="project" value="InterPro"/>
</dbReference>
<feature type="domain" description="Nudix hydrolase" evidence="1">
    <location>
        <begin position="1"/>
        <end position="133"/>
    </location>
</feature>
<dbReference type="Pfam" id="PF00293">
    <property type="entry name" value="NUDIX"/>
    <property type="match status" value="1"/>
</dbReference>